<dbReference type="InterPro" id="IPR011009">
    <property type="entry name" value="Kinase-like_dom_sf"/>
</dbReference>
<dbReference type="PANTHER" id="PTHR43289:SF34">
    <property type="entry name" value="SERINE_THREONINE-PROTEIN KINASE YBDM-RELATED"/>
    <property type="match status" value="1"/>
</dbReference>
<proteinExistence type="predicted"/>
<dbReference type="SUPFAM" id="SSF50998">
    <property type="entry name" value="Quinoprotein alcohol dehydrogenase-like"/>
    <property type="match status" value="2"/>
</dbReference>
<organism evidence="8 9">
    <name type="scientific">Streptomyces rectiviolaceus</name>
    <dbReference type="NCBI Taxonomy" id="332591"/>
    <lineage>
        <taxon>Bacteria</taxon>
        <taxon>Bacillati</taxon>
        <taxon>Actinomycetota</taxon>
        <taxon>Actinomycetes</taxon>
        <taxon>Kitasatosporales</taxon>
        <taxon>Streptomycetaceae</taxon>
        <taxon>Streptomyces</taxon>
    </lineage>
</organism>
<evidence type="ECO:0000256" key="5">
    <source>
        <dbReference type="PROSITE-ProRule" id="PRU10141"/>
    </source>
</evidence>
<comment type="caution">
    <text evidence="8">The sequence shown here is derived from an EMBL/GenBank/DDBJ whole genome shotgun (WGS) entry which is preliminary data.</text>
</comment>
<dbReference type="InterPro" id="IPR017441">
    <property type="entry name" value="Protein_kinase_ATP_BS"/>
</dbReference>
<keyword evidence="1" id="KW-0808">Transferase</keyword>
<dbReference type="Proteomes" id="UP001501637">
    <property type="component" value="Unassembled WGS sequence"/>
</dbReference>
<keyword evidence="9" id="KW-1185">Reference proteome</keyword>
<dbReference type="InterPro" id="IPR015943">
    <property type="entry name" value="WD40/YVTN_repeat-like_dom_sf"/>
</dbReference>
<dbReference type="Gene3D" id="1.10.510.10">
    <property type="entry name" value="Transferase(Phosphotransferase) domain 1"/>
    <property type="match status" value="1"/>
</dbReference>
<dbReference type="Gene3D" id="2.130.10.10">
    <property type="entry name" value="YVTN repeat-like/Quinoprotein amine dehydrogenase"/>
    <property type="match status" value="1"/>
</dbReference>
<accession>A0ABP6MEX5</accession>
<dbReference type="SMART" id="SM00220">
    <property type="entry name" value="S_TKc"/>
    <property type="match status" value="1"/>
</dbReference>
<dbReference type="PROSITE" id="PS00107">
    <property type="entry name" value="PROTEIN_KINASE_ATP"/>
    <property type="match status" value="1"/>
</dbReference>
<dbReference type="PROSITE" id="PS00108">
    <property type="entry name" value="PROTEIN_KINASE_ST"/>
    <property type="match status" value="1"/>
</dbReference>
<keyword evidence="3" id="KW-0418">Kinase</keyword>
<dbReference type="EMBL" id="BAAAUG010000049">
    <property type="protein sequence ID" value="GAA3107333.1"/>
    <property type="molecule type" value="Genomic_DNA"/>
</dbReference>
<protein>
    <recommendedName>
        <fullName evidence="7">Protein kinase domain-containing protein</fullName>
    </recommendedName>
</protein>
<evidence type="ECO:0000256" key="1">
    <source>
        <dbReference type="ARBA" id="ARBA00022679"/>
    </source>
</evidence>
<dbReference type="Pfam" id="PF00069">
    <property type="entry name" value="Pkinase"/>
    <property type="match status" value="1"/>
</dbReference>
<evidence type="ECO:0000256" key="4">
    <source>
        <dbReference type="ARBA" id="ARBA00022840"/>
    </source>
</evidence>
<gene>
    <name evidence="8" type="ORF">GCM10010449_32790</name>
</gene>
<evidence type="ECO:0000313" key="8">
    <source>
        <dbReference type="EMBL" id="GAA3107333.1"/>
    </source>
</evidence>
<evidence type="ECO:0000313" key="9">
    <source>
        <dbReference type="Proteomes" id="UP001501637"/>
    </source>
</evidence>
<dbReference type="InterPro" id="IPR000719">
    <property type="entry name" value="Prot_kinase_dom"/>
</dbReference>
<dbReference type="CDD" id="cd14014">
    <property type="entry name" value="STKc_PknB_like"/>
    <property type="match status" value="1"/>
</dbReference>
<feature type="compositionally biased region" description="Basic residues" evidence="6">
    <location>
        <begin position="505"/>
        <end position="514"/>
    </location>
</feature>
<feature type="compositionally biased region" description="Basic and acidic residues" evidence="6">
    <location>
        <begin position="392"/>
        <end position="404"/>
    </location>
</feature>
<sequence length="789" mass="82804">MAQAAQGEPVELGGFRIVARLGEGGMGRVHLARSASGRLAAVKTVHEHLAVEAEFRERFRRETVAARAVAGPFTAAVIDADPDAAQPWLATEFCAGPELTAAVSAHGPLGSAELAALGAALAEALAGVHAVGLTHRDLKPSNIVIGRDGPKVLDFGIAKSAADESLTADDEAIGSPGFIAPEQLARDSRPGPAADVFALGAVLTLAATGRAPFGTGGAPAVLYRTLHDEPDLEGVPGAPWHTFLGRCLARDPADRPTVGEVLAWCGARADDAPWWEREPVSGLVRRHEDEIAELVAELVARDADDSSHDITDERPEGPPEAAPSDAAHHPPRFAPRDRRADASPPPPSRPSSRPSRRRLLTWGGAMLGAAGVTATAVFVNSLGGGGAGDSGGEDRAGDEAKDGAWPDSVLKGRVRWTREVGELPFNGALSRSGGDLYLIDGATLTRIDAETNTVRWTYPSQDLKGAEPLGDLVYVLKDGLFEPELIALHADSGREAWNSGSLIRNPHRPRRPFSRPKNQLEGNYGKVAASDEAVALISYTSYATAQAQRTSWDRRWRAYGFDPRTGDPLWFHEGSAAEVIGVDQAGGRIAVAVSAGPDLGTDAYAKDDPLVVLRAGKGTVEREIEGGAPRPQAHPGAEGTRYYATSESIQAVDLATRRTVWSQPLKSGSTVTPRATDGMVHAPDAGGRLRGFDATSGEPRWMLDNVRELAAGDNSPLVADGLLYVAGPRPGASGEPTWGLRALDPRTGATVWAVALDDIADVDAAAARDGLVHLWAGGTLYTISGPGPA</sequence>
<feature type="region of interest" description="Disordered" evidence="6">
    <location>
        <begin position="386"/>
        <end position="405"/>
    </location>
</feature>
<feature type="domain" description="Protein kinase" evidence="7">
    <location>
        <begin position="15"/>
        <end position="275"/>
    </location>
</feature>
<evidence type="ECO:0000256" key="6">
    <source>
        <dbReference type="SAM" id="MobiDB-lite"/>
    </source>
</evidence>
<feature type="region of interest" description="Disordered" evidence="6">
    <location>
        <begin position="299"/>
        <end position="356"/>
    </location>
</feature>
<dbReference type="PROSITE" id="PS50011">
    <property type="entry name" value="PROTEIN_KINASE_DOM"/>
    <property type="match status" value="1"/>
</dbReference>
<dbReference type="InterPro" id="IPR011047">
    <property type="entry name" value="Quinoprotein_ADH-like_sf"/>
</dbReference>
<dbReference type="Gene3D" id="2.40.128.630">
    <property type="match status" value="1"/>
</dbReference>
<dbReference type="RefSeq" id="WP_344521686.1">
    <property type="nucleotide sequence ID" value="NZ_BAAAUG010000049.1"/>
</dbReference>
<evidence type="ECO:0000259" key="7">
    <source>
        <dbReference type="PROSITE" id="PS50011"/>
    </source>
</evidence>
<dbReference type="Pfam" id="PF13360">
    <property type="entry name" value="PQQ_2"/>
    <property type="match status" value="1"/>
</dbReference>
<dbReference type="InterPro" id="IPR008271">
    <property type="entry name" value="Ser/Thr_kinase_AS"/>
</dbReference>
<dbReference type="Gene3D" id="3.30.200.20">
    <property type="entry name" value="Phosphorylase Kinase, domain 1"/>
    <property type="match status" value="1"/>
</dbReference>
<dbReference type="InterPro" id="IPR002372">
    <property type="entry name" value="PQQ_rpt_dom"/>
</dbReference>
<feature type="compositionally biased region" description="Basic and acidic residues" evidence="6">
    <location>
        <begin position="299"/>
        <end position="317"/>
    </location>
</feature>
<feature type="binding site" evidence="5">
    <location>
        <position position="43"/>
    </location>
    <ligand>
        <name>ATP</name>
        <dbReference type="ChEBI" id="CHEBI:30616"/>
    </ligand>
</feature>
<dbReference type="SUPFAM" id="SSF56112">
    <property type="entry name" value="Protein kinase-like (PK-like)"/>
    <property type="match status" value="1"/>
</dbReference>
<name>A0ABP6MEX5_9ACTN</name>
<keyword evidence="4 5" id="KW-0067">ATP-binding</keyword>
<feature type="region of interest" description="Disordered" evidence="6">
    <location>
        <begin position="665"/>
        <end position="686"/>
    </location>
</feature>
<evidence type="ECO:0000256" key="3">
    <source>
        <dbReference type="ARBA" id="ARBA00022777"/>
    </source>
</evidence>
<keyword evidence="2 5" id="KW-0547">Nucleotide-binding</keyword>
<reference evidence="9" key="1">
    <citation type="journal article" date="2019" name="Int. J. Syst. Evol. Microbiol.">
        <title>The Global Catalogue of Microorganisms (GCM) 10K type strain sequencing project: providing services to taxonomists for standard genome sequencing and annotation.</title>
        <authorList>
            <consortium name="The Broad Institute Genomics Platform"/>
            <consortium name="The Broad Institute Genome Sequencing Center for Infectious Disease"/>
            <person name="Wu L."/>
            <person name="Ma J."/>
        </authorList>
    </citation>
    <scope>NUCLEOTIDE SEQUENCE [LARGE SCALE GENOMIC DNA]</scope>
    <source>
        <strain evidence="9">JCM 9092</strain>
    </source>
</reference>
<evidence type="ECO:0000256" key="2">
    <source>
        <dbReference type="ARBA" id="ARBA00022741"/>
    </source>
</evidence>
<feature type="region of interest" description="Disordered" evidence="6">
    <location>
        <begin position="500"/>
        <end position="521"/>
    </location>
</feature>
<dbReference type="PANTHER" id="PTHR43289">
    <property type="entry name" value="MITOGEN-ACTIVATED PROTEIN KINASE KINASE KINASE 20-RELATED"/>
    <property type="match status" value="1"/>
</dbReference>